<dbReference type="Proteomes" id="UP000002968">
    <property type="component" value="Unassembled WGS sequence"/>
</dbReference>
<dbReference type="PANTHER" id="PTHR11236:SF49">
    <property type="entry name" value="ANTHRANILATE SYNTHASE COMPONENT 1"/>
    <property type="match status" value="1"/>
</dbReference>
<feature type="region of interest" description="Disordered" evidence="4">
    <location>
        <begin position="461"/>
        <end position="681"/>
    </location>
</feature>
<dbReference type="Gene3D" id="3.60.120.10">
    <property type="entry name" value="Anthranilate synthase"/>
    <property type="match status" value="1"/>
</dbReference>
<evidence type="ECO:0000256" key="4">
    <source>
        <dbReference type="SAM" id="MobiDB-lite"/>
    </source>
</evidence>
<dbReference type="SUPFAM" id="SSF56322">
    <property type="entry name" value="ADC synthase"/>
    <property type="match status" value="1"/>
</dbReference>
<keyword evidence="7" id="KW-1185">Reference proteome</keyword>
<feature type="compositionally biased region" description="Basic residues" evidence="4">
    <location>
        <begin position="619"/>
        <end position="636"/>
    </location>
</feature>
<dbReference type="STRING" id="467200.SSRG_01318"/>
<evidence type="ECO:0000259" key="5">
    <source>
        <dbReference type="Pfam" id="PF00425"/>
    </source>
</evidence>
<feature type="region of interest" description="Disordered" evidence="4">
    <location>
        <begin position="1"/>
        <end position="25"/>
    </location>
</feature>
<dbReference type="GO" id="GO:0004049">
    <property type="term" value="F:anthranilate synthase activity"/>
    <property type="evidence" value="ECO:0007669"/>
    <property type="project" value="UniProtKB-EC"/>
</dbReference>
<evidence type="ECO:0000313" key="7">
    <source>
        <dbReference type="Proteomes" id="UP000002968"/>
    </source>
</evidence>
<dbReference type="AlphaFoldDB" id="D9XKS6"/>
<feature type="compositionally biased region" description="Basic and acidic residues" evidence="4">
    <location>
        <begin position="1"/>
        <end position="10"/>
    </location>
</feature>
<protein>
    <recommendedName>
        <fullName evidence="1">anthranilate synthase</fullName>
        <ecNumber evidence="1">4.1.3.27</ecNumber>
    </recommendedName>
</protein>
<accession>D9XKS6</accession>
<dbReference type="EC" id="4.1.3.27" evidence="1"/>
<dbReference type="InterPro" id="IPR015890">
    <property type="entry name" value="Chorismate_C"/>
</dbReference>
<comment type="catalytic activity">
    <reaction evidence="3">
        <text>chorismate + L-glutamine = anthranilate + pyruvate + L-glutamate + H(+)</text>
        <dbReference type="Rhea" id="RHEA:21732"/>
        <dbReference type="ChEBI" id="CHEBI:15361"/>
        <dbReference type="ChEBI" id="CHEBI:15378"/>
        <dbReference type="ChEBI" id="CHEBI:16567"/>
        <dbReference type="ChEBI" id="CHEBI:29748"/>
        <dbReference type="ChEBI" id="CHEBI:29985"/>
        <dbReference type="ChEBI" id="CHEBI:58359"/>
        <dbReference type="EC" id="4.1.3.27"/>
    </reaction>
</comment>
<name>D9XKS6_9ACTN</name>
<dbReference type="PANTHER" id="PTHR11236">
    <property type="entry name" value="AMINOBENZOATE/ANTHRANILATE SYNTHASE"/>
    <property type="match status" value="1"/>
</dbReference>
<proteinExistence type="predicted"/>
<evidence type="ECO:0000256" key="3">
    <source>
        <dbReference type="ARBA" id="ARBA00047683"/>
    </source>
</evidence>
<keyword evidence="2" id="KW-0456">Lyase</keyword>
<feature type="compositionally biased region" description="Pro residues" evidence="4">
    <location>
        <begin position="556"/>
        <end position="578"/>
    </location>
</feature>
<organism evidence="6 7">
    <name type="scientific">Streptomyces griseoflavus Tu4000</name>
    <dbReference type="NCBI Taxonomy" id="467200"/>
    <lineage>
        <taxon>Bacteria</taxon>
        <taxon>Bacillati</taxon>
        <taxon>Actinomycetota</taxon>
        <taxon>Actinomycetes</taxon>
        <taxon>Kitasatosporales</taxon>
        <taxon>Streptomycetaceae</taxon>
        <taxon>Streptomyces</taxon>
    </lineage>
</organism>
<reference evidence="6" key="1">
    <citation type="submission" date="2009-02" db="EMBL/GenBank/DDBJ databases">
        <title>Annotation of Streptomyces griseoflavus strain Tu4000.</title>
        <authorList>
            <consortium name="The Broad Institute Genome Sequencing Platform"/>
            <consortium name="Broad Institute Microbial Sequencing Center"/>
            <person name="Fischbach M."/>
            <person name="Godfrey P."/>
            <person name="Ward D."/>
            <person name="Young S."/>
            <person name="Zeng Q."/>
            <person name="Koehrsen M."/>
            <person name="Alvarado L."/>
            <person name="Berlin A.M."/>
            <person name="Bochicchio J."/>
            <person name="Borenstein D."/>
            <person name="Chapman S.B."/>
            <person name="Chen Z."/>
            <person name="Engels R."/>
            <person name="Freedman E."/>
            <person name="Gellesch M."/>
            <person name="Goldberg J."/>
            <person name="Griggs A."/>
            <person name="Gujja S."/>
            <person name="Heilman E.R."/>
            <person name="Heiman D.I."/>
            <person name="Hepburn T.A."/>
            <person name="Howarth C."/>
            <person name="Jen D."/>
            <person name="Larson L."/>
            <person name="Lewis B."/>
            <person name="Mehta T."/>
            <person name="Park D."/>
            <person name="Pearson M."/>
            <person name="Richards J."/>
            <person name="Roberts A."/>
            <person name="Saif S."/>
            <person name="Shea T.D."/>
            <person name="Shenoy N."/>
            <person name="Sisk P."/>
            <person name="Stolte C."/>
            <person name="Sykes S.N."/>
            <person name="Thomson T."/>
            <person name="Walk T."/>
            <person name="White J."/>
            <person name="Yandava C."/>
            <person name="Straight P."/>
            <person name="Clardy J."/>
            <person name="Hung D."/>
            <person name="Kolter R."/>
            <person name="Mekalanos J."/>
            <person name="Walker S."/>
            <person name="Walsh C.T."/>
            <person name="Wieland-Brown L.C."/>
            <person name="Haas B."/>
            <person name="Nusbaum C."/>
            <person name="Birren B."/>
        </authorList>
    </citation>
    <scope>NUCLEOTIDE SEQUENCE [LARGE SCALE GENOMIC DNA]</scope>
    <source>
        <strain evidence="6">Tu4000</strain>
    </source>
</reference>
<feature type="compositionally biased region" description="Basic residues" evidence="4">
    <location>
        <begin position="11"/>
        <end position="22"/>
    </location>
</feature>
<dbReference type="Pfam" id="PF00425">
    <property type="entry name" value="Chorismate_bind"/>
    <property type="match status" value="1"/>
</dbReference>
<evidence type="ECO:0000313" key="6">
    <source>
        <dbReference type="EMBL" id="EFL38514.1"/>
    </source>
</evidence>
<evidence type="ECO:0000256" key="2">
    <source>
        <dbReference type="ARBA" id="ARBA00023239"/>
    </source>
</evidence>
<dbReference type="InterPro" id="IPR005801">
    <property type="entry name" value="ADC_synthase"/>
</dbReference>
<feature type="compositionally biased region" description="Low complexity" evidence="4">
    <location>
        <begin position="668"/>
        <end position="681"/>
    </location>
</feature>
<feature type="domain" description="Chorismate-utilising enzyme C-terminal" evidence="5">
    <location>
        <begin position="153"/>
        <end position="410"/>
    </location>
</feature>
<evidence type="ECO:0000256" key="1">
    <source>
        <dbReference type="ARBA" id="ARBA00012266"/>
    </source>
</evidence>
<feature type="non-terminal residue" evidence="6">
    <location>
        <position position="681"/>
    </location>
</feature>
<dbReference type="HOGENOM" id="CLU_404178_0_0_11"/>
<dbReference type="InterPro" id="IPR019999">
    <property type="entry name" value="Anth_synth_I-like"/>
</dbReference>
<gene>
    <name evidence="6" type="ORF">SSRG_01318</name>
</gene>
<feature type="non-terminal residue" evidence="6">
    <location>
        <position position="1"/>
    </location>
</feature>
<dbReference type="GO" id="GO:0000162">
    <property type="term" value="P:L-tryptophan biosynthetic process"/>
    <property type="evidence" value="ECO:0007669"/>
    <property type="project" value="TreeGrafter"/>
</dbReference>
<feature type="compositionally biased region" description="Low complexity" evidence="4">
    <location>
        <begin position="507"/>
        <end position="518"/>
    </location>
</feature>
<sequence>GAADRHPGDRARRRPGGRRRARGGTVVTAGAGSLLRRIADGTHSGPFALLHRPESGAPDRIDVLAGPVDEYETLAGLPLDEPGGDDGFELLALVPHRQIGERGFDHVDDGTPLAGLRITAQESVPLDEVLAALPRSADHPLALRDGGFELDDRRYADTVRRVLDEEIASGAGANFVLRRDYSARLAGWSVPAALAYYGRLLRRTSGQHWTFLVHLGDRTLVGASPERHVSLDEGRAVMNPISGTYRYPEEGPEAEGLLEFLADDKETNELFMVVDEELKMMSAVCADGGRVLGPRLRMMAHIAHTEYFIEGRTALDPREILRRTLLAPTVTGSPLESACSVIARFEPEGRGYYSGVAALVGRRAGERTMDSAILIRTMDIDRAGALRLGVGATLVRDSDPMAEAAETRAKAAGLLAAVAGAADEDVSPPAAKAGHGDRLARLPSVREALVRRNEPLAPFWLTDPGARSTPRPVFGGAPRPDHRRRGPLHGDGRHAAAGAGLRGGGPPVRRGLRAAGAGPRRRRPGPRRSAGPRPREDRHPVRGHRAAPGAGHPVPLRLPGPPGAEPDTGPGPGPPPGAQPGRAARRRPVRLARTGLLLQLVHRGRRHRRDPERPGAPRHGPHRPGRPRRRGARAARTRFLLRAVPSGVGDDQERRPCPGRPAHRPARPARLPTARPGSPGV</sequence>
<dbReference type="EMBL" id="GG657758">
    <property type="protein sequence ID" value="EFL38514.1"/>
    <property type="molecule type" value="Genomic_DNA"/>
</dbReference>